<gene>
    <name evidence="9" type="ORF">CTOB1V02_LOCUS17735</name>
</gene>
<dbReference type="AlphaFoldDB" id="A0A7R8WZI2"/>
<evidence type="ECO:0000313" key="9">
    <source>
        <dbReference type="EMBL" id="CAD7239920.1"/>
    </source>
</evidence>
<evidence type="ECO:0000256" key="7">
    <source>
        <dbReference type="ARBA" id="ARBA00023134"/>
    </source>
</evidence>
<dbReference type="GO" id="GO:0008270">
    <property type="term" value="F:zinc ion binding"/>
    <property type="evidence" value="ECO:0007669"/>
    <property type="project" value="TreeGrafter"/>
</dbReference>
<feature type="non-terminal residue" evidence="9">
    <location>
        <position position="55"/>
    </location>
</feature>
<evidence type="ECO:0000256" key="4">
    <source>
        <dbReference type="ARBA" id="ARBA00022741"/>
    </source>
</evidence>
<reference evidence="9" key="1">
    <citation type="submission" date="2020-11" db="EMBL/GenBank/DDBJ databases">
        <authorList>
            <person name="Tran Van P."/>
        </authorList>
    </citation>
    <scope>NUCLEOTIDE SEQUENCE</scope>
</reference>
<dbReference type="Gene3D" id="3.40.50.300">
    <property type="entry name" value="P-loop containing nucleotide triphosphate hydrolases"/>
    <property type="match status" value="1"/>
</dbReference>
<dbReference type="SUPFAM" id="SSF52540">
    <property type="entry name" value="P-loop containing nucleoside triphosphate hydrolases"/>
    <property type="match status" value="1"/>
</dbReference>
<dbReference type="InterPro" id="IPR003495">
    <property type="entry name" value="CobW/HypB/UreG_nucleotide-bd"/>
</dbReference>
<keyword evidence="7" id="KW-0342">GTP-binding</keyword>
<dbReference type="PANTHER" id="PTHR30134:SF2">
    <property type="entry name" value="HYDROGENASE MATURATION FACTOR HYPB"/>
    <property type="match status" value="1"/>
</dbReference>
<dbReference type="GO" id="GO:0003924">
    <property type="term" value="F:GTPase activity"/>
    <property type="evidence" value="ECO:0007669"/>
    <property type="project" value="InterPro"/>
</dbReference>
<organism evidence="9">
    <name type="scientific">Cyprideis torosa</name>
    <dbReference type="NCBI Taxonomy" id="163714"/>
    <lineage>
        <taxon>Eukaryota</taxon>
        <taxon>Metazoa</taxon>
        <taxon>Ecdysozoa</taxon>
        <taxon>Arthropoda</taxon>
        <taxon>Crustacea</taxon>
        <taxon>Oligostraca</taxon>
        <taxon>Ostracoda</taxon>
        <taxon>Podocopa</taxon>
        <taxon>Podocopida</taxon>
        <taxon>Cytherocopina</taxon>
        <taxon>Cytheroidea</taxon>
        <taxon>Cytherideidae</taxon>
        <taxon>Cyprideis</taxon>
    </lineage>
</organism>
<keyword evidence="5" id="KW-0378">Hydrolase</keyword>
<keyword evidence="2" id="KW-0533">Nickel</keyword>
<dbReference type="Pfam" id="PF02492">
    <property type="entry name" value="cobW"/>
    <property type="match status" value="1"/>
</dbReference>
<keyword evidence="4" id="KW-0547">Nucleotide-binding</keyword>
<name>A0A7R8WZI2_9CRUS</name>
<comment type="similarity">
    <text evidence="1">Belongs to the SIMIBI class G3E GTPase family. HypB/HupM subfamily.</text>
</comment>
<dbReference type="InterPro" id="IPR004392">
    <property type="entry name" value="Hyd_mat_HypB"/>
</dbReference>
<evidence type="ECO:0000259" key="8">
    <source>
        <dbReference type="Pfam" id="PF02492"/>
    </source>
</evidence>
<sequence>MFHAADLLLLNKIDLLPYLEFDVERCIEYARRINPGIQVLQVSATSGAGMDDWYQ</sequence>
<keyword evidence="6" id="KW-0862">Zinc</keyword>
<proteinExistence type="inferred from homology"/>
<dbReference type="GO" id="GO:0005525">
    <property type="term" value="F:GTP binding"/>
    <property type="evidence" value="ECO:0007669"/>
    <property type="project" value="UniProtKB-KW"/>
</dbReference>
<dbReference type="GO" id="GO:0016151">
    <property type="term" value="F:nickel cation binding"/>
    <property type="evidence" value="ECO:0007669"/>
    <property type="project" value="InterPro"/>
</dbReference>
<dbReference type="InterPro" id="IPR027417">
    <property type="entry name" value="P-loop_NTPase"/>
</dbReference>
<dbReference type="EMBL" id="OB748014">
    <property type="protein sequence ID" value="CAD7239920.1"/>
    <property type="molecule type" value="Genomic_DNA"/>
</dbReference>
<evidence type="ECO:0000256" key="2">
    <source>
        <dbReference type="ARBA" id="ARBA00022596"/>
    </source>
</evidence>
<accession>A0A7R8WZI2</accession>
<dbReference type="PANTHER" id="PTHR30134">
    <property type="entry name" value="HYDROGENASE PROTEIN ASSEMBLY PROTEIN, NICKEL CHAPERONE"/>
    <property type="match status" value="1"/>
</dbReference>
<evidence type="ECO:0000256" key="1">
    <source>
        <dbReference type="ARBA" id="ARBA00006211"/>
    </source>
</evidence>
<dbReference type="GO" id="GO:0051604">
    <property type="term" value="P:protein maturation"/>
    <property type="evidence" value="ECO:0007669"/>
    <property type="project" value="InterPro"/>
</dbReference>
<keyword evidence="3" id="KW-0479">Metal-binding</keyword>
<evidence type="ECO:0000256" key="6">
    <source>
        <dbReference type="ARBA" id="ARBA00022833"/>
    </source>
</evidence>
<evidence type="ECO:0000256" key="3">
    <source>
        <dbReference type="ARBA" id="ARBA00022723"/>
    </source>
</evidence>
<evidence type="ECO:0000256" key="5">
    <source>
        <dbReference type="ARBA" id="ARBA00022801"/>
    </source>
</evidence>
<protein>
    <recommendedName>
        <fullName evidence="8">CobW/HypB/UreG nucleotide-binding domain-containing protein</fullName>
    </recommendedName>
</protein>
<feature type="domain" description="CobW/HypB/UreG nucleotide-binding" evidence="8">
    <location>
        <begin position="2"/>
        <end position="40"/>
    </location>
</feature>